<dbReference type="Pfam" id="PF13514">
    <property type="entry name" value="AAA_27"/>
    <property type="match status" value="1"/>
</dbReference>
<gene>
    <name evidence="3" type="ORF">GCM10010517_30890</name>
</gene>
<dbReference type="PANTHER" id="PTHR41259">
    <property type="entry name" value="DOUBLE-STRAND BREAK REPAIR RAD50 ATPASE, PUTATIVE-RELATED"/>
    <property type="match status" value="1"/>
</dbReference>
<dbReference type="EMBL" id="BAAAVI010000019">
    <property type="protein sequence ID" value="GAA2870634.1"/>
    <property type="molecule type" value="Genomic_DNA"/>
</dbReference>
<keyword evidence="1" id="KW-0175">Coiled coil</keyword>
<dbReference type="InterPro" id="IPR038734">
    <property type="entry name" value="YhaN_AAA"/>
</dbReference>
<evidence type="ECO:0000313" key="4">
    <source>
        <dbReference type="Proteomes" id="UP001500831"/>
    </source>
</evidence>
<dbReference type="PANTHER" id="PTHR41259:SF1">
    <property type="entry name" value="DOUBLE-STRAND BREAK REPAIR RAD50 ATPASE, PUTATIVE-RELATED"/>
    <property type="match status" value="1"/>
</dbReference>
<sequence length="1150" mass="127420">MRIDRLDLIAFGPFSGMTLDLSAPGIHVITGPNEAGKSTALHVFDQILYGIDERSRYDFVHAKGALRLGALVRSTDGTALEIVRIKARNAPLRGSDGAALDQAVLNAVLGGIDRSTFTSVFALTSAELRQGGEALARGGGDFKQALAATRSGGRLSEALRAIDERLGALYKRRGQLPRINTLLADLKQARERVRAAALPPQEYLDRKQEVKSTEETLNRLTEELNQARSEHFRLDRLIQALPALNRRRALLADIETLETAGAIAPVEAVERLPGSLEALRLAESKLADTRRRLDEVVHELDELTVDDDLLSAEEAIDALYQERKAALEAAKRLARASGTVTDLRDEALSLLNQVHAEATLDDTDLYTVPRPVRTRAQELHDRRTAIDAALAQGRKALDLRRRKLETAEKRLSELPPLEDARPLRAALNAVPQDLLTRMAAADEEVRRIDSTVERLLLELRIPVQHVDSMIVPTRAQITEHAEARNDLKRDGRDLAKQRKTLTAKLEDKRLNLATLLSGDPPPTEAELAEARSVRHEFWRAVRNGQHDRAGEFELALERADQIADRMRRDASRIADRYRLELEISHDEKALAALDEEQTALDRRADRLDTEWDCMWEGFPGPIPRPGAAASTLDGAEKLRESLGELGDARARLSSLREHAASHIARLREVLRFPEGVPSLGAENALAELPELREIAENRLAVQDELARTHSTCEDQVLAARDELSGAEAEIAEHEGDMADWETAWHKLLEQAKLPADRDTTSALADLERLDQVGAQVTEAAKNERDSEQATATLDRFHSLLASTASACGHAVSNDETERHRLVGDLCKKAKESRSAADRRAVLQEEQARLRAETRDLDRTADEMKAELSELCRRCGVDGVDALSEAVRRSEFHRDLKTSLAEVTAALPADAEALMAETPVDDQDLLQARLLGLADRVSDLDAQRTRQSELFGEKKTEFARFDGSAAATQAAAHLETTAAALLEESEEYLRLQIARSIVLACMEEYRQSQQDPVLSRASLLFEQLTLGGYGGLELDQEGDSPIVLARRGSDLLTAGQLSEGTRDQLYLALRLASLERYAEEDRALPFIVDDIFMTFDDQRTRAALGVLNGMADRFQTIVFTHHDHMAELAQAELPSDRVHVHRLPRFVPAAK</sequence>
<proteinExistence type="predicted"/>
<evidence type="ECO:0000256" key="1">
    <source>
        <dbReference type="SAM" id="Coils"/>
    </source>
</evidence>
<evidence type="ECO:0000313" key="3">
    <source>
        <dbReference type="EMBL" id="GAA2870634.1"/>
    </source>
</evidence>
<dbReference type="Gene3D" id="3.40.50.300">
    <property type="entry name" value="P-loop containing nucleotide triphosphate hydrolases"/>
    <property type="match status" value="2"/>
</dbReference>
<protein>
    <submittedName>
        <fullName evidence="3">YhaN family protein</fullName>
    </submittedName>
</protein>
<feature type="coiled-coil region" evidence="1">
    <location>
        <begin position="716"/>
        <end position="743"/>
    </location>
</feature>
<feature type="coiled-coil region" evidence="1">
    <location>
        <begin position="203"/>
        <end position="237"/>
    </location>
</feature>
<dbReference type="SUPFAM" id="SSF52540">
    <property type="entry name" value="P-loop containing nucleoside triphosphate hydrolases"/>
    <property type="match status" value="1"/>
</dbReference>
<evidence type="ECO:0000259" key="2">
    <source>
        <dbReference type="Pfam" id="PF13514"/>
    </source>
</evidence>
<feature type="coiled-coil region" evidence="1">
    <location>
        <begin position="842"/>
        <end position="873"/>
    </location>
</feature>
<dbReference type="InterPro" id="IPR027417">
    <property type="entry name" value="P-loop_NTPase"/>
</dbReference>
<reference evidence="4" key="1">
    <citation type="journal article" date="2019" name="Int. J. Syst. Evol. Microbiol.">
        <title>The Global Catalogue of Microorganisms (GCM) 10K type strain sequencing project: providing services to taxonomists for standard genome sequencing and annotation.</title>
        <authorList>
            <consortium name="The Broad Institute Genomics Platform"/>
            <consortium name="The Broad Institute Genome Sequencing Center for Infectious Disease"/>
            <person name="Wu L."/>
            <person name="Ma J."/>
        </authorList>
    </citation>
    <scope>NUCLEOTIDE SEQUENCE [LARGE SCALE GENOMIC DNA]</scope>
    <source>
        <strain evidence="4">JCM 6242</strain>
    </source>
</reference>
<organism evidence="3 4">
    <name type="scientific">Streptosporangium fragile</name>
    <dbReference type="NCBI Taxonomy" id="46186"/>
    <lineage>
        <taxon>Bacteria</taxon>
        <taxon>Bacillati</taxon>
        <taxon>Actinomycetota</taxon>
        <taxon>Actinomycetes</taxon>
        <taxon>Streptosporangiales</taxon>
        <taxon>Streptosporangiaceae</taxon>
        <taxon>Streptosporangium</taxon>
    </lineage>
</organism>
<feature type="domain" description="YhaN AAA" evidence="2">
    <location>
        <begin position="1"/>
        <end position="203"/>
    </location>
</feature>
<comment type="caution">
    <text evidence="3">The sequence shown here is derived from an EMBL/GenBank/DDBJ whole genome shotgun (WGS) entry which is preliminary data.</text>
</comment>
<dbReference type="RefSeq" id="WP_344971788.1">
    <property type="nucleotide sequence ID" value="NZ_BAAAVI010000019.1"/>
</dbReference>
<dbReference type="Proteomes" id="UP001500831">
    <property type="component" value="Unassembled WGS sequence"/>
</dbReference>
<feature type="coiled-coil region" evidence="1">
    <location>
        <begin position="279"/>
        <end position="336"/>
    </location>
</feature>
<keyword evidence="4" id="KW-1185">Reference proteome</keyword>
<accession>A0ABP6ICV6</accession>
<name>A0ABP6ICV6_9ACTN</name>